<keyword evidence="1" id="KW-0812">Transmembrane</keyword>
<protein>
    <submittedName>
        <fullName evidence="2">Uncharacterized protein</fullName>
    </submittedName>
</protein>
<evidence type="ECO:0000313" key="2">
    <source>
        <dbReference type="EMBL" id="PKI70632.1"/>
    </source>
</evidence>
<evidence type="ECO:0000256" key="1">
    <source>
        <dbReference type="SAM" id="Phobius"/>
    </source>
</evidence>
<dbReference type="AlphaFoldDB" id="A0A2I0KQ83"/>
<dbReference type="Proteomes" id="UP000233551">
    <property type="component" value="Unassembled WGS sequence"/>
</dbReference>
<reference evidence="2 3" key="1">
    <citation type="submission" date="2017-11" db="EMBL/GenBank/DDBJ databases">
        <title>De-novo sequencing of pomegranate (Punica granatum L.) genome.</title>
        <authorList>
            <person name="Akparov Z."/>
            <person name="Amiraslanov A."/>
            <person name="Hajiyeva S."/>
            <person name="Abbasov M."/>
            <person name="Kaur K."/>
            <person name="Hamwieh A."/>
            <person name="Solovyev V."/>
            <person name="Salamov A."/>
            <person name="Braich B."/>
            <person name="Kosarev P."/>
            <person name="Mahmoud A."/>
            <person name="Hajiyev E."/>
            <person name="Babayeva S."/>
            <person name="Izzatullayeva V."/>
            <person name="Mammadov A."/>
            <person name="Mammadov A."/>
            <person name="Sharifova S."/>
            <person name="Ojaghi J."/>
            <person name="Eynullazada K."/>
            <person name="Bayramov B."/>
            <person name="Abdulazimova A."/>
            <person name="Shahmuradov I."/>
        </authorList>
    </citation>
    <scope>NUCLEOTIDE SEQUENCE [LARGE SCALE GENOMIC DNA]</scope>
    <source>
        <strain evidence="3">cv. AG2017</strain>
        <tissue evidence="2">Leaf</tissue>
    </source>
</reference>
<name>A0A2I0KQ83_PUNGR</name>
<sequence>MAGVQTQSSKRDGPIAVFVGDAIASKCYRREAMLWVGLTLRIKTHLVSEKSGNCADLPEVRLVTGAIACRKLTLLLGQLCFCRRSALLLGWLLVALLDAGSAAWAIVVPISEGLDVRPPGLLLVMHGHIETFSMMPQGPIDCSMNPSA</sequence>
<evidence type="ECO:0000313" key="3">
    <source>
        <dbReference type="Proteomes" id="UP000233551"/>
    </source>
</evidence>
<gene>
    <name evidence="2" type="ORF">CRG98_008865</name>
</gene>
<organism evidence="2 3">
    <name type="scientific">Punica granatum</name>
    <name type="common">Pomegranate</name>
    <dbReference type="NCBI Taxonomy" id="22663"/>
    <lineage>
        <taxon>Eukaryota</taxon>
        <taxon>Viridiplantae</taxon>
        <taxon>Streptophyta</taxon>
        <taxon>Embryophyta</taxon>
        <taxon>Tracheophyta</taxon>
        <taxon>Spermatophyta</taxon>
        <taxon>Magnoliopsida</taxon>
        <taxon>eudicotyledons</taxon>
        <taxon>Gunneridae</taxon>
        <taxon>Pentapetalae</taxon>
        <taxon>rosids</taxon>
        <taxon>malvids</taxon>
        <taxon>Myrtales</taxon>
        <taxon>Lythraceae</taxon>
        <taxon>Punica</taxon>
    </lineage>
</organism>
<keyword evidence="1" id="KW-0472">Membrane</keyword>
<accession>A0A2I0KQ83</accession>
<proteinExistence type="predicted"/>
<keyword evidence="1" id="KW-1133">Transmembrane helix</keyword>
<feature type="transmembrane region" description="Helical" evidence="1">
    <location>
        <begin position="86"/>
        <end position="107"/>
    </location>
</feature>
<comment type="caution">
    <text evidence="2">The sequence shown here is derived from an EMBL/GenBank/DDBJ whole genome shotgun (WGS) entry which is preliminary data.</text>
</comment>
<keyword evidence="3" id="KW-1185">Reference proteome</keyword>
<dbReference type="EMBL" id="PGOL01000434">
    <property type="protein sequence ID" value="PKI70632.1"/>
    <property type="molecule type" value="Genomic_DNA"/>
</dbReference>